<proteinExistence type="predicted"/>
<gene>
    <name evidence="2" type="ORF">Vretifemale_19531</name>
</gene>
<name>A0A8J4CZ92_9CHLO</name>
<feature type="non-terminal residue" evidence="2">
    <location>
        <position position="275"/>
    </location>
</feature>
<protein>
    <submittedName>
        <fullName evidence="2">Uncharacterized protein</fullName>
    </submittedName>
</protein>
<sequence>MWRAAAARELLKSNICFQQAHKVRSVDLSIGCRSSPSTDFVKCEGTCCDKSNPAHTSASSYGFSLSQLNSVKWRSCHYDLRSYVPSCDHADMQPSNVNIAKDGLTAVGLHGVAGTENNLPHTVRHSTAHGAVPYNCVRKIVTRMLGPSYRTCGLLRSCGQPKTKITSPRQLPLLPQITATPMYGHLLYGMAGVMEVGMAMTNTVRENSSTSTAPPPPSPPSPPSPPTATAAGLQISKLGHTKLGNISQPRQNNPSRKSAKQQQQKQKQETDIRAE</sequence>
<feature type="compositionally biased region" description="Basic and acidic residues" evidence="1">
    <location>
        <begin position="266"/>
        <end position="275"/>
    </location>
</feature>
<keyword evidence="3" id="KW-1185">Reference proteome</keyword>
<feature type="compositionally biased region" description="Polar residues" evidence="1">
    <location>
        <begin position="244"/>
        <end position="256"/>
    </location>
</feature>
<reference evidence="2" key="1">
    <citation type="journal article" date="2021" name="Proc. Natl. Acad. Sci. U.S.A.">
        <title>Three genomes in the algal genus Volvox reveal the fate of a haploid sex-determining region after a transition to homothallism.</title>
        <authorList>
            <person name="Yamamoto K."/>
            <person name="Hamaji T."/>
            <person name="Kawai-Toyooka H."/>
            <person name="Matsuzaki R."/>
            <person name="Takahashi F."/>
            <person name="Nishimura Y."/>
            <person name="Kawachi M."/>
            <person name="Noguchi H."/>
            <person name="Minakuchi Y."/>
            <person name="Umen J.G."/>
            <person name="Toyoda A."/>
            <person name="Nozaki H."/>
        </authorList>
    </citation>
    <scope>NUCLEOTIDE SEQUENCE</scope>
    <source>
        <strain evidence="2">NIES-3786</strain>
    </source>
</reference>
<feature type="region of interest" description="Disordered" evidence="1">
    <location>
        <begin position="204"/>
        <end position="275"/>
    </location>
</feature>
<evidence type="ECO:0000256" key="1">
    <source>
        <dbReference type="SAM" id="MobiDB-lite"/>
    </source>
</evidence>
<feature type="compositionally biased region" description="Pro residues" evidence="1">
    <location>
        <begin position="213"/>
        <end position="226"/>
    </location>
</feature>
<organism evidence="2 3">
    <name type="scientific">Volvox reticuliferus</name>
    <dbReference type="NCBI Taxonomy" id="1737510"/>
    <lineage>
        <taxon>Eukaryota</taxon>
        <taxon>Viridiplantae</taxon>
        <taxon>Chlorophyta</taxon>
        <taxon>core chlorophytes</taxon>
        <taxon>Chlorophyceae</taxon>
        <taxon>CS clade</taxon>
        <taxon>Chlamydomonadales</taxon>
        <taxon>Volvocaceae</taxon>
        <taxon>Volvox</taxon>
    </lineage>
</organism>
<accession>A0A8J4CZ92</accession>
<dbReference type="Proteomes" id="UP000747110">
    <property type="component" value="Unassembled WGS sequence"/>
</dbReference>
<dbReference type="EMBL" id="BNCP01000072">
    <property type="protein sequence ID" value="GIL92067.1"/>
    <property type="molecule type" value="Genomic_DNA"/>
</dbReference>
<comment type="caution">
    <text evidence="2">The sequence shown here is derived from an EMBL/GenBank/DDBJ whole genome shotgun (WGS) entry which is preliminary data.</text>
</comment>
<evidence type="ECO:0000313" key="3">
    <source>
        <dbReference type="Proteomes" id="UP000747110"/>
    </source>
</evidence>
<dbReference type="AlphaFoldDB" id="A0A8J4CZ92"/>
<evidence type="ECO:0000313" key="2">
    <source>
        <dbReference type="EMBL" id="GIL92067.1"/>
    </source>
</evidence>